<dbReference type="Proteomes" id="UP000574761">
    <property type="component" value="Unassembled WGS sequence"/>
</dbReference>
<accession>A0A7W6GNM1</accession>
<reference evidence="1 2" key="1">
    <citation type="submission" date="2020-08" db="EMBL/GenBank/DDBJ databases">
        <title>Genomic Encyclopedia of Type Strains, Phase IV (KMG-IV): sequencing the most valuable type-strain genomes for metagenomic binning, comparative biology and taxonomic classification.</title>
        <authorList>
            <person name="Goeker M."/>
        </authorList>
    </citation>
    <scope>NUCLEOTIDE SEQUENCE [LARGE SCALE GENOMIC DNA]</scope>
    <source>
        <strain evidence="1 2">DSM 100211</strain>
    </source>
</reference>
<dbReference type="EMBL" id="JACIEE010000015">
    <property type="protein sequence ID" value="MBB3980119.1"/>
    <property type="molecule type" value="Genomic_DNA"/>
</dbReference>
<protein>
    <submittedName>
        <fullName evidence="1">Uncharacterized protein</fullName>
    </submittedName>
</protein>
<evidence type="ECO:0000313" key="2">
    <source>
        <dbReference type="Proteomes" id="UP000574761"/>
    </source>
</evidence>
<proteinExistence type="predicted"/>
<keyword evidence="2" id="KW-1185">Reference proteome</keyword>
<sequence length="73" mass="7823">MAKLNGSQISQLRALSESDTPLWGGCPPNTQRVDPDLSKFIAEGFVIWTGRGYVLTDAGRSALSGDANAEREV</sequence>
<gene>
    <name evidence="1" type="ORF">GGQ64_005366</name>
</gene>
<comment type="caution">
    <text evidence="1">The sequence shown here is derived from an EMBL/GenBank/DDBJ whole genome shotgun (WGS) entry which is preliminary data.</text>
</comment>
<name>A0A7W6GNM1_9HYPH</name>
<dbReference type="AlphaFoldDB" id="A0A7W6GNM1"/>
<organism evidence="1 2">
    <name type="scientific">Mycoplana azooxidifex</name>
    <dbReference type="NCBI Taxonomy" id="1636188"/>
    <lineage>
        <taxon>Bacteria</taxon>
        <taxon>Pseudomonadati</taxon>
        <taxon>Pseudomonadota</taxon>
        <taxon>Alphaproteobacteria</taxon>
        <taxon>Hyphomicrobiales</taxon>
        <taxon>Rhizobiaceae</taxon>
        <taxon>Mycoplana</taxon>
    </lineage>
</organism>
<evidence type="ECO:0000313" key="1">
    <source>
        <dbReference type="EMBL" id="MBB3980119.1"/>
    </source>
</evidence>